<dbReference type="AlphaFoldDB" id="A0A840BIP3"/>
<dbReference type="Gene3D" id="1.20.81.30">
    <property type="entry name" value="Type II secretion system (T2SS), domain F"/>
    <property type="match status" value="2"/>
</dbReference>
<feature type="transmembrane region" description="Helical" evidence="8">
    <location>
        <begin position="375"/>
        <end position="396"/>
    </location>
</feature>
<dbReference type="PANTHER" id="PTHR30012:SF4">
    <property type="entry name" value="MSHA BIOGENESIS PROTEIN MSHG"/>
    <property type="match status" value="1"/>
</dbReference>
<sequence length="407" mass="44817">MAGYSYRGRDARGVLVEGLLDALNEAAVADNLMSRGITPLDIRVARGRGFSLGRLKLGERKVSDEDIMFFSRQMYTLMKAGVPILQALGGLRESSQVPAFAAVLGKLREGLDSGRELSIALTDTGVFSPFYIAMVKVGEMTGRLDLIFLRLFEHLEFEKEMRQKISAAIRYPSFVIIAMAAAIAVINLFVIPSFAKVFKQFNAELPLITRGLIGFSSFTVEYWWLVLLVCIGAAVGVRFWLKTPAGRLKWDRAKLRMPIVGDTVSKATLARFARAFSLSLTSGLPVTQAFAVVAQVVDNAWIAMKLDTMRQGVERGDSILRTAAASRVFTPMVLQMIQVGEESGDVDGLLMEVAEMYEREVAYEVDNLSARIEPILIVCLAGLVLLLALGVFLPMWDLGSAMMRRQG</sequence>
<evidence type="ECO:0000313" key="11">
    <source>
        <dbReference type="Proteomes" id="UP000561045"/>
    </source>
</evidence>
<feature type="domain" description="Type II secretion system protein GspF" evidence="9">
    <location>
        <begin position="272"/>
        <end position="394"/>
    </location>
</feature>
<dbReference type="EMBL" id="JACIET010000001">
    <property type="protein sequence ID" value="MBB4012503.1"/>
    <property type="molecule type" value="Genomic_DNA"/>
</dbReference>
<evidence type="ECO:0000259" key="9">
    <source>
        <dbReference type="Pfam" id="PF00482"/>
    </source>
</evidence>
<dbReference type="PANTHER" id="PTHR30012">
    <property type="entry name" value="GENERAL SECRETION PATHWAY PROTEIN"/>
    <property type="match status" value="1"/>
</dbReference>
<dbReference type="Proteomes" id="UP000561045">
    <property type="component" value="Unassembled WGS sequence"/>
</dbReference>
<protein>
    <submittedName>
        <fullName evidence="10">MSHA biogenesis protein MshG</fullName>
    </submittedName>
</protein>
<name>A0A840BIP3_9RHOO</name>
<keyword evidence="6 8" id="KW-1133">Transmembrane helix</keyword>
<evidence type="ECO:0000256" key="5">
    <source>
        <dbReference type="ARBA" id="ARBA00022692"/>
    </source>
</evidence>
<dbReference type="Pfam" id="PF00482">
    <property type="entry name" value="T2SSF"/>
    <property type="match status" value="2"/>
</dbReference>
<dbReference type="InterPro" id="IPR003004">
    <property type="entry name" value="GspF/PilC"/>
</dbReference>
<evidence type="ECO:0000256" key="4">
    <source>
        <dbReference type="ARBA" id="ARBA00022519"/>
    </source>
</evidence>
<keyword evidence="11" id="KW-1185">Reference proteome</keyword>
<keyword evidence="7 8" id="KW-0472">Membrane</keyword>
<dbReference type="RefSeq" id="WP_183634298.1">
    <property type="nucleotide sequence ID" value="NZ_BAABLE010000011.1"/>
</dbReference>
<dbReference type="GO" id="GO:0015628">
    <property type="term" value="P:protein secretion by the type II secretion system"/>
    <property type="evidence" value="ECO:0007669"/>
    <property type="project" value="TreeGrafter"/>
</dbReference>
<evidence type="ECO:0000256" key="3">
    <source>
        <dbReference type="ARBA" id="ARBA00022475"/>
    </source>
</evidence>
<evidence type="ECO:0000256" key="2">
    <source>
        <dbReference type="ARBA" id="ARBA00005745"/>
    </source>
</evidence>
<keyword evidence="4" id="KW-0997">Cell inner membrane</keyword>
<evidence type="ECO:0000313" key="10">
    <source>
        <dbReference type="EMBL" id="MBB4012503.1"/>
    </source>
</evidence>
<keyword evidence="5 8" id="KW-0812">Transmembrane</keyword>
<feature type="domain" description="Type II secretion system protein GspF" evidence="9">
    <location>
        <begin position="70"/>
        <end position="192"/>
    </location>
</feature>
<proteinExistence type="inferred from homology"/>
<gene>
    <name evidence="10" type="ORF">GGR36_001811</name>
</gene>
<comment type="caution">
    <text evidence="10">The sequence shown here is derived from an EMBL/GenBank/DDBJ whole genome shotgun (WGS) entry which is preliminary data.</text>
</comment>
<evidence type="ECO:0000256" key="7">
    <source>
        <dbReference type="ARBA" id="ARBA00023136"/>
    </source>
</evidence>
<evidence type="ECO:0000256" key="8">
    <source>
        <dbReference type="SAM" id="Phobius"/>
    </source>
</evidence>
<evidence type="ECO:0000256" key="1">
    <source>
        <dbReference type="ARBA" id="ARBA00004429"/>
    </source>
</evidence>
<accession>A0A840BIP3</accession>
<feature type="transmembrane region" description="Helical" evidence="8">
    <location>
        <begin position="171"/>
        <end position="195"/>
    </location>
</feature>
<comment type="similarity">
    <text evidence="2">Belongs to the GSP F family.</text>
</comment>
<dbReference type="FunFam" id="1.20.81.30:FF:000001">
    <property type="entry name" value="Type II secretion system protein F"/>
    <property type="match status" value="2"/>
</dbReference>
<keyword evidence="3" id="KW-1003">Cell membrane</keyword>
<feature type="transmembrane region" description="Helical" evidence="8">
    <location>
        <begin position="222"/>
        <end position="241"/>
    </location>
</feature>
<dbReference type="InterPro" id="IPR018076">
    <property type="entry name" value="T2SS_GspF_dom"/>
</dbReference>
<reference evidence="10 11" key="1">
    <citation type="submission" date="2020-08" db="EMBL/GenBank/DDBJ databases">
        <title>Genomic Encyclopedia of Type Strains, Phase IV (KMG-IV): sequencing the most valuable type-strain genomes for metagenomic binning, comparative biology and taxonomic classification.</title>
        <authorList>
            <person name="Goeker M."/>
        </authorList>
    </citation>
    <scope>NUCLEOTIDE SEQUENCE [LARGE SCALE GENOMIC DNA]</scope>
    <source>
        <strain evidence="10 11">DSM 106739</strain>
    </source>
</reference>
<organism evidence="10 11">
    <name type="scientific">Niveibacterium umoris</name>
    <dbReference type="NCBI Taxonomy" id="1193620"/>
    <lineage>
        <taxon>Bacteria</taxon>
        <taxon>Pseudomonadati</taxon>
        <taxon>Pseudomonadota</taxon>
        <taxon>Betaproteobacteria</taxon>
        <taxon>Rhodocyclales</taxon>
        <taxon>Rhodocyclaceae</taxon>
        <taxon>Niveibacterium</taxon>
    </lineage>
</organism>
<comment type="subcellular location">
    <subcellularLocation>
        <location evidence="1">Cell inner membrane</location>
        <topology evidence="1">Multi-pass membrane protein</topology>
    </subcellularLocation>
</comment>
<dbReference type="GO" id="GO:0005886">
    <property type="term" value="C:plasma membrane"/>
    <property type="evidence" value="ECO:0007669"/>
    <property type="project" value="UniProtKB-SubCell"/>
</dbReference>
<dbReference type="PRINTS" id="PR00812">
    <property type="entry name" value="BCTERIALGSPF"/>
</dbReference>
<dbReference type="InterPro" id="IPR042094">
    <property type="entry name" value="T2SS_GspF_sf"/>
</dbReference>
<evidence type="ECO:0000256" key="6">
    <source>
        <dbReference type="ARBA" id="ARBA00022989"/>
    </source>
</evidence>